<evidence type="ECO:0008006" key="4">
    <source>
        <dbReference type="Google" id="ProtNLM"/>
    </source>
</evidence>
<dbReference type="EMBL" id="JAGMWT010000011">
    <property type="protein sequence ID" value="KAH7119757.1"/>
    <property type="molecule type" value="Genomic_DNA"/>
</dbReference>
<feature type="signal peptide" evidence="1">
    <location>
        <begin position="1"/>
        <end position="19"/>
    </location>
</feature>
<proteinExistence type="predicted"/>
<evidence type="ECO:0000256" key="1">
    <source>
        <dbReference type="SAM" id="SignalP"/>
    </source>
</evidence>
<name>A0A9P9DIS7_9PLEO</name>
<dbReference type="AlphaFoldDB" id="A0A9P9DIS7"/>
<sequence>MRVLSFFLVALTAFSAAEGCKCIIAGRSDPTGTRVCCDNQGVRGRFQFGDDCAASSISGSLSAFSTCCRGYGSSRGGGRSDCNCPAGC</sequence>
<feature type="chain" id="PRO_5040205365" description="Plethodontid modulating factor" evidence="1">
    <location>
        <begin position="20"/>
        <end position="88"/>
    </location>
</feature>
<keyword evidence="1" id="KW-0732">Signal</keyword>
<gene>
    <name evidence="2" type="ORF">B0J11DRAFT_534547</name>
</gene>
<protein>
    <recommendedName>
        <fullName evidence="4">Plethodontid modulating factor</fullName>
    </recommendedName>
</protein>
<organism evidence="2 3">
    <name type="scientific">Dendryphion nanum</name>
    <dbReference type="NCBI Taxonomy" id="256645"/>
    <lineage>
        <taxon>Eukaryota</taxon>
        <taxon>Fungi</taxon>
        <taxon>Dikarya</taxon>
        <taxon>Ascomycota</taxon>
        <taxon>Pezizomycotina</taxon>
        <taxon>Dothideomycetes</taxon>
        <taxon>Pleosporomycetidae</taxon>
        <taxon>Pleosporales</taxon>
        <taxon>Torulaceae</taxon>
        <taxon>Dendryphion</taxon>
    </lineage>
</organism>
<comment type="caution">
    <text evidence="2">The sequence shown here is derived from an EMBL/GenBank/DDBJ whole genome shotgun (WGS) entry which is preliminary data.</text>
</comment>
<keyword evidence="3" id="KW-1185">Reference proteome</keyword>
<evidence type="ECO:0000313" key="3">
    <source>
        <dbReference type="Proteomes" id="UP000700596"/>
    </source>
</evidence>
<accession>A0A9P9DIS7</accession>
<dbReference type="Proteomes" id="UP000700596">
    <property type="component" value="Unassembled WGS sequence"/>
</dbReference>
<evidence type="ECO:0000313" key="2">
    <source>
        <dbReference type="EMBL" id="KAH7119757.1"/>
    </source>
</evidence>
<reference evidence="2" key="1">
    <citation type="journal article" date="2021" name="Nat. Commun.">
        <title>Genetic determinants of endophytism in the Arabidopsis root mycobiome.</title>
        <authorList>
            <person name="Mesny F."/>
            <person name="Miyauchi S."/>
            <person name="Thiergart T."/>
            <person name="Pickel B."/>
            <person name="Atanasova L."/>
            <person name="Karlsson M."/>
            <person name="Huettel B."/>
            <person name="Barry K.W."/>
            <person name="Haridas S."/>
            <person name="Chen C."/>
            <person name="Bauer D."/>
            <person name="Andreopoulos W."/>
            <person name="Pangilinan J."/>
            <person name="LaButti K."/>
            <person name="Riley R."/>
            <person name="Lipzen A."/>
            <person name="Clum A."/>
            <person name="Drula E."/>
            <person name="Henrissat B."/>
            <person name="Kohler A."/>
            <person name="Grigoriev I.V."/>
            <person name="Martin F.M."/>
            <person name="Hacquard S."/>
        </authorList>
    </citation>
    <scope>NUCLEOTIDE SEQUENCE</scope>
    <source>
        <strain evidence="2">MPI-CAGE-CH-0243</strain>
    </source>
</reference>